<accession>A0A0F4Z0A0</accession>
<dbReference type="OrthoDB" id="415825at2759"/>
<dbReference type="RefSeq" id="XP_013330387.1">
    <property type="nucleotide sequence ID" value="XM_013474933.1"/>
</dbReference>
<name>A0A0F4Z0A0_RASE3</name>
<comment type="cofactor">
    <cofactor evidence="1">
        <name>FAD</name>
        <dbReference type="ChEBI" id="CHEBI:57692"/>
    </cofactor>
</comment>
<dbReference type="PANTHER" id="PTHR42973">
    <property type="entry name" value="BINDING OXIDOREDUCTASE, PUTATIVE (AFU_ORTHOLOGUE AFUA_1G17690)-RELATED"/>
    <property type="match status" value="1"/>
</dbReference>
<dbReference type="InterPro" id="IPR016166">
    <property type="entry name" value="FAD-bd_PCMH"/>
</dbReference>
<dbReference type="InterPro" id="IPR036318">
    <property type="entry name" value="FAD-bd_PCMH-like_sf"/>
</dbReference>
<dbReference type="InterPro" id="IPR006094">
    <property type="entry name" value="Oxid_FAD_bind_N"/>
</dbReference>
<keyword evidence="8" id="KW-1185">Reference proteome</keyword>
<dbReference type="PROSITE" id="PS51387">
    <property type="entry name" value="FAD_PCMH"/>
    <property type="match status" value="1"/>
</dbReference>
<feature type="domain" description="FAD-binding PCMH-type" evidence="6">
    <location>
        <begin position="39"/>
        <end position="210"/>
    </location>
</feature>
<dbReference type="InterPro" id="IPR050416">
    <property type="entry name" value="FAD-linked_Oxidoreductase"/>
</dbReference>
<gene>
    <name evidence="7" type="ORF">T310_2227</name>
</gene>
<sequence>MAPISPSQIAELRSLLPNLHIVTPDSPEYESAITRWNSLGERNAGAVAFPTAAQEVSTLLGFASTHALDIAVKAGGHGRRGCSSTTGGLCVDLSRMNAVSVDTASRRIIVGGGALWSDVYVEAEKYGLAAVGGISPSVGVGGLALHGGYGWLTGAHGLALDNILEMQIALANGSLVRASATENEDLFWAMKGAGSLFGAVTEFVLQGYEQKDPVWSGILLFGRESLATIVQVCNKVLARESQGEAALCVGWGILPGRGKEPEIWVAPWYNGPEDKAKEFFAPLLDLQPALNTTKMVPFSASGLAGASAQGKEWRKHENGSSAMAPLDPVFLDRMFDDFAQFLKTVPDAQRSTVAFEVHNPYPTMRVGQTGTAFPDRGNQVNVLIIPTWTKEENDEACRNWCREFSAKVGEEFERRKREEGVDEVTKTSVGVYSNYDGLGLSPKEIFGVNYERLVELKKKYDPDNLFRNFVDLQATN</sequence>
<protein>
    <recommendedName>
        <fullName evidence="6">FAD-binding PCMH-type domain-containing protein</fullName>
    </recommendedName>
</protein>
<keyword evidence="5" id="KW-0560">Oxidoreductase</keyword>
<evidence type="ECO:0000256" key="1">
    <source>
        <dbReference type="ARBA" id="ARBA00001974"/>
    </source>
</evidence>
<dbReference type="InterPro" id="IPR016169">
    <property type="entry name" value="FAD-bd_PCMH_sub2"/>
</dbReference>
<dbReference type="Pfam" id="PF08031">
    <property type="entry name" value="BBE"/>
    <property type="match status" value="1"/>
</dbReference>
<evidence type="ECO:0000259" key="6">
    <source>
        <dbReference type="PROSITE" id="PS51387"/>
    </source>
</evidence>
<dbReference type="Gene3D" id="3.30.43.10">
    <property type="entry name" value="Uridine Diphospho-n-acetylenolpyruvylglucosamine Reductase, domain 2"/>
    <property type="match status" value="1"/>
</dbReference>
<dbReference type="InterPro" id="IPR016167">
    <property type="entry name" value="FAD-bd_PCMH_sub1"/>
</dbReference>
<dbReference type="EMBL" id="LASV01000087">
    <property type="protein sequence ID" value="KKA23775.1"/>
    <property type="molecule type" value="Genomic_DNA"/>
</dbReference>
<evidence type="ECO:0000256" key="5">
    <source>
        <dbReference type="ARBA" id="ARBA00023002"/>
    </source>
</evidence>
<keyword evidence="4" id="KW-0274">FAD</keyword>
<dbReference type="Proteomes" id="UP000053958">
    <property type="component" value="Unassembled WGS sequence"/>
</dbReference>
<dbReference type="GO" id="GO:0016491">
    <property type="term" value="F:oxidoreductase activity"/>
    <property type="evidence" value="ECO:0007669"/>
    <property type="project" value="UniProtKB-KW"/>
</dbReference>
<dbReference type="Gene3D" id="3.40.462.20">
    <property type="match status" value="1"/>
</dbReference>
<comment type="similarity">
    <text evidence="2">Belongs to the oxygen-dependent FAD-linked oxidoreductase family.</text>
</comment>
<dbReference type="PANTHER" id="PTHR42973:SF39">
    <property type="entry name" value="FAD-BINDING PCMH-TYPE DOMAIN-CONTAINING PROTEIN"/>
    <property type="match status" value="1"/>
</dbReference>
<reference evidence="7 8" key="1">
    <citation type="submission" date="2015-04" db="EMBL/GenBank/DDBJ databases">
        <authorList>
            <person name="Heijne W.H."/>
            <person name="Fedorova N.D."/>
            <person name="Nierman W.C."/>
            <person name="Vollebregt A.W."/>
            <person name="Zhao Z."/>
            <person name="Wu L."/>
            <person name="Kumar M."/>
            <person name="Stam H."/>
            <person name="van den Berg M.A."/>
            <person name="Pel H.J."/>
        </authorList>
    </citation>
    <scope>NUCLEOTIDE SEQUENCE [LARGE SCALE GENOMIC DNA]</scope>
    <source>
        <strain evidence="7 8">CBS 393.64</strain>
    </source>
</reference>
<dbReference type="Gene3D" id="3.30.465.10">
    <property type="match status" value="1"/>
</dbReference>
<evidence type="ECO:0000256" key="4">
    <source>
        <dbReference type="ARBA" id="ARBA00022827"/>
    </source>
</evidence>
<dbReference type="STRING" id="1408163.A0A0F4Z0A0"/>
<dbReference type="InterPro" id="IPR012951">
    <property type="entry name" value="BBE"/>
</dbReference>
<evidence type="ECO:0000313" key="8">
    <source>
        <dbReference type="Proteomes" id="UP000053958"/>
    </source>
</evidence>
<evidence type="ECO:0000256" key="3">
    <source>
        <dbReference type="ARBA" id="ARBA00022630"/>
    </source>
</evidence>
<dbReference type="GO" id="GO:0071949">
    <property type="term" value="F:FAD binding"/>
    <property type="evidence" value="ECO:0007669"/>
    <property type="project" value="InterPro"/>
</dbReference>
<dbReference type="SUPFAM" id="SSF56176">
    <property type="entry name" value="FAD-binding/transporter-associated domain-like"/>
    <property type="match status" value="1"/>
</dbReference>
<evidence type="ECO:0000313" key="7">
    <source>
        <dbReference type="EMBL" id="KKA23775.1"/>
    </source>
</evidence>
<keyword evidence="3" id="KW-0285">Flavoprotein</keyword>
<evidence type="ECO:0000256" key="2">
    <source>
        <dbReference type="ARBA" id="ARBA00005466"/>
    </source>
</evidence>
<organism evidence="7 8">
    <name type="scientific">Rasamsonia emersonii (strain ATCC 16479 / CBS 393.64 / IMI 116815)</name>
    <dbReference type="NCBI Taxonomy" id="1408163"/>
    <lineage>
        <taxon>Eukaryota</taxon>
        <taxon>Fungi</taxon>
        <taxon>Dikarya</taxon>
        <taxon>Ascomycota</taxon>
        <taxon>Pezizomycotina</taxon>
        <taxon>Eurotiomycetes</taxon>
        <taxon>Eurotiomycetidae</taxon>
        <taxon>Eurotiales</taxon>
        <taxon>Trichocomaceae</taxon>
        <taxon>Rasamsonia</taxon>
    </lineage>
</organism>
<proteinExistence type="inferred from homology"/>
<dbReference type="AlphaFoldDB" id="A0A0F4Z0A0"/>
<dbReference type="GeneID" id="25314578"/>
<comment type="caution">
    <text evidence="7">The sequence shown here is derived from an EMBL/GenBank/DDBJ whole genome shotgun (WGS) entry which is preliminary data.</text>
</comment>
<dbReference type="Pfam" id="PF01565">
    <property type="entry name" value="FAD_binding_4"/>
    <property type="match status" value="1"/>
</dbReference>